<keyword evidence="7" id="KW-1185">Reference proteome</keyword>
<comment type="caution">
    <text evidence="6">The sequence shown here is derived from an EMBL/GenBank/DDBJ whole genome shotgun (WGS) entry which is preliminary data.</text>
</comment>
<dbReference type="EMBL" id="BAABFC010000013">
    <property type="protein sequence ID" value="GAA4499913.1"/>
    <property type="molecule type" value="Genomic_DNA"/>
</dbReference>
<dbReference type="Proteomes" id="UP001501321">
    <property type="component" value="Unassembled WGS sequence"/>
</dbReference>
<dbReference type="Pfam" id="PF00126">
    <property type="entry name" value="HTH_1"/>
    <property type="match status" value="1"/>
</dbReference>
<evidence type="ECO:0000313" key="7">
    <source>
        <dbReference type="Proteomes" id="UP001501321"/>
    </source>
</evidence>
<dbReference type="Gene3D" id="1.10.10.10">
    <property type="entry name" value="Winged helix-like DNA-binding domain superfamily/Winged helix DNA-binding domain"/>
    <property type="match status" value="1"/>
</dbReference>
<evidence type="ECO:0000313" key="6">
    <source>
        <dbReference type="EMBL" id="GAA4499913.1"/>
    </source>
</evidence>
<sequence>MDKLQAMLVFSKVVEAGSFVGAAERLNLSTTAVSRYVAELEGQLGVRLLQRTTRRLHLTDLGQLYYHRTLHLLDEMNELESELLQETQQPAGRLRLSVSIPFGARQLAPALARFRQRYPHIRVEVVASDRKLDLIEEGLDLALRITNTLDGNMIARPISPIRTLICASPDYLARRGTPLTPDDLRQHDCLIYNGIPEPNQWSFVCEGGEVYKVAVTGPLEADNGDILVGAALAGMGITRSPSFMIGEALAEGRLVPLLSGYHMPQLTLSVLYPSRQYLPAKVRRMIDFLLEEWGGEVPPWEACWLQPPDGP</sequence>
<dbReference type="Gene3D" id="3.40.190.290">
    <property type="match status" value="1"/>
</dbReference>
<proteinExistence type="inferred from homology"/>
<keyword evidence="3" id="KW-0238">DNA-binding</keyword>
<dbReference type="PROSITE" id="PS50931">
    <property type="entry name" value="HTH_LYSR"/>
    <property type="match status" value="1"/>
</dbReference>
<name>A0ABP8QBN2_9GAMM</name>
<evidence type="ECO:0000256" key="1">
    <source>
        <dbReference type="ARBA" id="ARBA00009437"/>
    </source>
</evidence>
<protein>
    <submittedName>
        <fullName evidence="6">LysR family transcriptional regulator</fullName>
    </submittedName>
</protein>
<dbReference type="Pfam" id="PF03466">
    <property type="entry name" value="LysR_substrate"/>
    <property type="match status" value="1"/>
</dbReference>
<accession>A0ABP8QBN2</accession>
<evidence type="ECO:0000259" key="5">
    <source>
        <dbReference type="PROSITE" id="PS50931"/>
    </source>
</evidence>
<dbReference type="InterPro" id="IPR058163">
    <property type="entry name" value="LysR-type_TF_proteobact-type"/>
</dbReference>
<dbReference type="SUPFAM" id="SSF46785">
    <property type="entry name" value="Winged helix' DNA-binding domain"/>
    <property type="match status" value="1"/>
</dbReference>
<dbReference type="CDD" id="cd08422">
    <property type="entry name" value="PBP2_CrgA_like"/>
    <property type="match status" value="1"/>
</dbReference>
<dbReference type="SUPFAM" id="SSF53850">
    <property type="entry name" value="Periplasmic binding protein-like II"/>
    <property type="match status" value="1"/>
</dbReference>
<evidence type="ECO:0000256" key="4">
    <source>
        <dbReference type="ARBA" id="ARBA00023163"/>
    </source>
</evidence>
<dbReference type="InterPro" id="IPR036388">
    <property type="entry name" value="WH-like_DNA-bd_sf"/>
</dbReference>
<evidence type="ECO:0000256" key="3">
    <source>
        <dbReference type="ARBA" id="ARBA00023125"/>
    </source>
</evidence>
<dbReference type="PANTHER" id="PTHR30537:SF35">
    <property type="entry name" value="TRANSCRIPTIONAL REGULATORY PROTEIN"/>
    <property type="match status" value="1"/>
</dbReference>
<comment type="similarity">
    <text evidence="1">Belongs to the LysR transcriptional regulatory family.</text>
</comment>
<reference evidence="7" key="1">
    <citation type="journal article" date="2019" name="Int. J. Syst. Evol. Microbiol.">
        <title>The Global Catalogue of Microorganisms (GCM) 10K type strain sequencing project: providing services to taxonomists for standard genome sequencing and annotation.</title>
        <authorList>
            <consortium name="The Broad Institute Genomics Platform"/>
            <consortium name="The Broad Institute Genome Sequencing Center for Infectious Disease"/>
            <person name="Wu L."/>
            <person name="Ma J."/>
        </authorList>
    </citation>
    <scope>NUCLEOTIDE SEQUENCE [LARGE SCALE GENOMIC DNA]</scope>
    <source>
        <strain evidence="7">JCM 32226</strain>
    </source>
</reference>
<keyword evidence="2" id="KW-0805">Transcription regulation</keyword>
<gene>
    <name evidence="6" type="ORF">GCM10023095_20790</name>
</gene>
<feature type="domain" description="HTH lysR-type" evidence="5">
    <location>
        <begin position="1"/>
        <end position="59"/>
    </location>
</feature>
<keyword evidence="4" id="KW-0804">Transcription</keyword>
<evidence type="ECO:0000256" key="2">
    <source>
        <dbReference type="ARBA" id="ARBA00023015"/>
    </source>
</evidence>
<dbReference type="InterPro" id="IPR000847">
    <property type="entry name" value="LysR_HTH_N"/>
</dbReference>
<dbReference type="RefSeq" id="WP_345012780.1">
    <property type="nucleotide sequence ID" value="NZ_BAABFC010000013.1"/>
</dbReference>
<dbReference type="PANTHER" id="PTHR30537">
    <property type="entry name" value="HTH-TYPE TRANSCRIPTIONAL REGULATOR"/>
    <property type="match status" value="1"/>
</dbReference>
<organism evidence="6 7">
    <name type="scientific">Pseudaeromonas paramecii</name>
    <dbReference type="NCBI Taxonomy" id="2138166"/>
    <lineage>
        <taxon>Bacteria</taxon>
        <taxon>Pseudomonadati</taxon>
        <taxon>Pseudomonadota</taxon>
        <taxon>Gammaproteobacteria</taxon>
        <taxon>Aeromonadales</taxon>
        <taxon>Aeromonadaceae</taxon>
        <taxon>Pseudaeromonas</taxon>
    </lineage>
</organism>
<dbReference type="InterPro" id="IPR005119">
    <property type="entry name" value="LysR_subst-bd"/>
</dbReference>
<dbReference type="InterPro" id="IPR036390">
    <property type="entry name" value="WH_DNA-bd_sf"/>
</dbReference>